<dbReference type="PANTHER" id="PTHR39214">
    <property type="entry name" value="MICROBODY (PEROXISOME) BIOGENESIS PROTEIN PEROXIN 8 (EUROFUNG)"/>
    <property type="match status" value="1"/>
</dbReference>
<dbReference type="EMBL" id="CP119951">
    <property type="protein sequence ID" value="WFC93869.1"/>
    <property type="molecule type" value="Genomic_DNA"/>
</dbReference>
<evidence type="ECO:0000313" key="1">
    <source>
        <dbReference type="EMBL" id="WFC93869.1"/>
    </source>
</evidence>
<sequence length="718" mass="78560">MVALPQAPRRTPTGSDAAYQSLRRLLLSAPANSEQLEAMDRNALYGSIGFYLSAMALPNVREFGQAIVTSPSLWTPAPDAVQILANRAISITQALMFATDERIQLILENVARHSPERAGNDLRKWVRAVLKGIEKGIDTQEAHTTTLIARLAVVTGLLRGIEAARQERRQAKRAPAGASLHLRSLASILQREWADYYVDQLRLLGEVQDPRSVRGARLATVALAAQCIDLVPESRLRHIEDRAWIDTALPALLDIFGCADSLVHFDGLMDSVTRSEQGIHVPADAPCVRWASSVEAHPLYPLAGPVSRLLAAALRRQCTTLAPADAEEVLGEKGFHLLPTLQRIGTRLDAAWCSSPLAGAETDAIEPSSRAWTKGLWQVMKTLLFAVTMVLDAVVEAVVEQCPSPSETYDPPRNAVSPTGYPAMATSNTPLPYLHVVTDVVHIYLPYYFITSQFGLDGFESYRKVFYSALDVIGRDSETCTQLTAALAAAVFHGVSPETITAQGADYGQRIHTTYFLLVVEQLVSDVPEAMVDRLLLPICRPYLEDTSFQDAFESAHSVVLALFSAQSPCTLDLTPFYVQLLLSSYPSHLSDTQLQAALTTVVASLSDRSDSLAWWCVEQLSGELSQARMSGQNDRTLVLARCLASLISHVNLVLLRSLLSKVSAQILMLPEASAERTELVEATFAALGDMNASTREEGMRWWLEKSPSFTRGMPAET</sequence>
<accession>A0AAF0IMB1</accession>
<dbReference type="AlphaFoldDB" id="A0AAF0IMB1"/>
<organism evidence="1 2">
    <name type="scientific">Malassezia brasiliensis</name>
    <dbReference type="NCBI Taxonomy" id="1821822"/>
    <lineage>
        <taxon>Eukaryota</taxon>
        <taxon>Fungi</taxon>
        <taxon>Dikarya</taxon>
        <taxon>Basidiomycota</taxon>
        <taxon>Ustilaginomycotina</taxon>
        <taxon>Malasseziomycetes</taxon>
        <taxon>Malasseziales</taxon>
        <taxon>Malasseziaceae</taxon>
        <taxon>Malassezia</taxon>
    </lineage>
</organism>
<gene>
    <name evidence="1" type="ORF">MBRA1_000494</name>
</gene>
<dbReference type="Proteomes" id="UP001216638">
    <property type="component" value="Chromosome 1"/>
</dbReference>
<keyword evidence="2" id="KW-1185">Reference proteome</keyword>
<protein>
    <submittedName>
        <fullName evidence="1">Uncharacterized protein</fullName>
    </submittedName>
</protein>
<reference evidence="1" key="1">
    <citation type="submission" date="2023-03" db="EMBL/GenBank/DDBJ databases">
        <title>Mating type loci evolution in Malassezia.</title>
        <authorList>
            <person name="Coelho M.A."/>
        </authorList>
    </citation>
    <scope>NUCLEOTIDE SEQUENCE</scope>
    <source>
        <strain evidence="1">CBS 14135</strain>
    </source>
</reference>
<evidence type="ECO:0000313" key="2">
    <source>
        <dbReference type="Proteomes" id="UP001216638"/>
    </source>
</evidence>
<proteinExistence type="predicted"/>
<name>A0AAF0IMB1_9BASI</name>
<dbReference type="InterPro" id="IPR055334">
    <property type="entry name" value="PEX8-like"/>
</dbReference>
<dbReference type="PANTHER" id="PTHR39214:SF1">
    <property type="entry name" value="MICROBODY (PEROXISOME) BIOGENESIS PROTEIN PEROXIN 8 (EUROFUNG)"/>
    <property type="match status" value="1"/>
</dbReference>